<accession>A0A401FPH4</accession>
<dbReference type="EMBL" id="BEXA01000008">
    <property type="protein sequence ID" value="GAY74295.1"/>
    <property type="molecule type" value="Genomic_DNA"/>
</dbReference>
<proteinExistence type="predicted"/>
<dbReference type="AlphaFoldDB" id="A0A401FPH4"/>
<evidence type="ECO:0000313" key="1">
    <source>
        <dbReference type="EMBL" id="GAY74295.1"/>
    </source>
</evidence>
<gene>
    <name evidence="1" type="ORF">NBRC111893_2441</name>
</gene>
<protein>
    <submittedName>
        <fullName evidence="1">Uncharacterized protein</fullName>
    </submittedName>
</protein>
<evidence type="ECO:0000313" key="2">
    <source>
        <dbReference type="Proteomes" id="UP000286974"/>
    </source>
</evidence>
<reference evidence="1 2" key="1">
    <citation type="submission" date="2017-11" db="EMBL/GenBank/DDBJ databases">
        <title>Draft Genome Sequence of Lactobacillus curieae NBRC 111893 isolated from Koso, a Japanese sugar-Vegetable Fermented Beverage.</title>
        <authorList>
            <person name="Chiou T.Y."/>
            <person name="Oshima K."/>
            <person name="Suda W."/>
            <person name="Hattori M."/>
            <person name="Takahashi T."/>
        </authorList>
    </citation>
    <scope>NUCLEOTIDE SEQUENCE [LARGE SCALE GENOMIC DNA]</scope>
    <source>
        <strain evidence="1 2">NBRC111893</strain>
    </source>
</reference>
<sequence length="97" mass="10843">MPMTNNGYDRPEIGELRDDINALFIQYFGEGIDLDDDQTPGLLAGVLSENNDQIEKIGQGVYNAFFVLKVQVLTSMTSVQKKDYIENLLAIVTLLCK</sequence>
<keyword evidence="2" id="KW-1185">Reference proteome</keyword>
<comment type="caution">
    <text evidence="1">The sequence shown here is derived from an EMBL/GenBank/DDBJ whole genome shotgun (WGS) entry which is preliminary data.</text>
</comment>
<dbReference type="RefSeq" id="WP_125008959.1">
    <property type="nucleotide sequence ID" value="NZ_BEXA01000008.1"/>
</dbReference>
<organism evidence="1 2">
    <name type="scientific">Lentilactobacillus kosonis</name>
    <dbReference type="NCBI Taxonomy" id="2810561"/>
    <lineage>
        <taxon>Bacteria</taxon>
        <taxon>Bacillati</taxon>
        <taxon>Bacillota</taxon>
        <taxon>Bacilli</taxon>
        <taxon>Lactobacillales</taxon>
        <taxon>Lactobacillaceae</taxon>
        <taxon>Lentilactobacillus</taxon>
    </lineage>
</organism>
<dbReference type="Proteomes" id="UP000286974">
    <property type="component" value="Unassembled WGS sequence"/>
</dbReference>
<name>A0A401FPH4_9LACO</name>